<evidence type="ECO:0000313" key="11">
    <source>
        <dbReference type="Proteomes" id="UP001595758"/>
    </source>
</evidence>
<feature type="domain" description="OmpA-like" evidence="9">
    <location>
        <begin position="158"/>
        <end position="279"/>
    </location>
</feature>
<keyword evidence="10" id="KW-0969">Cilium</keyword>
<dbReference type="Gene3D" id="3.30.1330.60">
    <property type="entry name" value="OmpA-like domain"/>
    <property type="match status" value="1"/>
</dbReference>
<evidence type="ECO:0000256" key="5">
    <source>
        <dbReference type="ARBA" id="ARBA00022989"/>
    </source>
</evidence>
<comment type="caution">
    <text evidence="10">The sequence shown here is derived from an EMBL/GenBank/DDBJ whole genome shotgun (WGS) entry which is preliminary data.</text>
</comment>
<dbReference type="PROSITE" id="PS51123">
    <property type="entry name" value="OMPA_2"/>
    <property type="match status" value="1"/>
</dbReference>
<evidence type="ECO:0000256" key="8">
    <source>
        <dbReference type="SAM" id="Phobius"/>
    </source>
</evidence>
<comment type="subcellular location">
    <subcellularLocation>
        <location evidence="1">Cell membrane</location>
        <topology evidence="1">Single-pass membrane protein</topology>
    </subcellularLocation>
</comment>
<evidence type="ECO:0000259" key="9">
    <source>
        <dbReference type="PROSITE" id="PS51123"/>
    </source>
</evidence>
<dbReference type="CDD" id="cd07185">
    <property type="entry name" value="OmpA_C-like"/>
    <property type="match status" value="1"/>
</dbReference>
<dbReference type="InterPro" id="IPR025713">
    <property type="entry name" value="MotB-like_N_dom"/>
</dbReference>
<evidence type="ECO:0000256" key="7">
    <source>
        <dbReference type="PROSITE-ProRule" id="PRU00473"/>
    </source>
</evidence>
<evidence type="ECO:0000256" key="1">
    <source>
        <dbReference type="ARBA" id="ARBA00004162"/>
    </source>
</evidence>
<dbReference type="InterPro" id="IPR036737">
    <property type="entry name" value="OmpA-like_sf"/>
</dbReference>
<comment type="similarity">
    <text evidence="2">Belongs to the MotB family.</text>
</comment>
<dbReference type="EMBL" id="JBHSAB010000024">
    <property type="protein sequence ID" value="MFC3909548.1"/>
    <property type="molecule type" value="Genomic_DNA"/>
</dbReference>
<keyword evidence="4 8" id="KW-0812">Transmembrane</keyword>
<accession>A0ABV8CGW0</accession>
<proteinExistence type="inferred from homology"/>
<name>A0ABV8CGW0_9GAMM</name>
<dbReference type="NCBIfam" id="NF006548">
    <property type="entry name" value="PRK09041.1"/>
    <property type="match status" value="1"/>
</dbReference>
<organism evidence="10 11">
    <name type="scientific">Legionella dresdenensis</name>
    <dbReference type="NCBI Taxonomy" id="450200"/>
    <lineage>
        <taxon>Bacteria</taxon>
        <taxon>Pseudomonadati</taxon>
        <taxon>Pseudomonadota</taxon>
        <taxon>Gammaproteobacteria</taxon>
        <taxon>Legionellales</taxon>
        <taxon>Legionellaceae</taxon>
        <taxon>Legionella</taxon>
    </lineage>
</organism>
<keyword evidence="11" id="KW-1185">Reference proteome</keyword>
<reference evidence="11" key="1">
    <citation type="journal article" date="2019" name="Int. J. Syst. Evol. Microbiol.">
        <title>The Global Catalogue of Microorganisms (GCM) 10K type strain sequencing project: providing services to taxonomists for standard genome sequencing and annotation.</title>
        <authorList>
            <consortium name="The Broad Institute Genomics Platform"/>
            <consortium name="The Broad Institute Genome Sequencing Center for Infectious Disease"/>
            <person name="Wu L."/>
            <person name="Ma J."/>
        </authorList>
    </citation>
    <scope>NUCLEOTIDE SEQUENCE [LARGE SCALE GENOMIC DNA]</scope>
    <source>
        <strain evidence="11">CCUG 59858</strain>
    </source>
</reference>
<evidence type="ECO:0000256" key="3">
    <source>
        <dbReference type="ARBA" id="ARBA00022475"/>
    </source>
</evidence>
<dbReference type="PANTHER" id="PTHR30329:SF21">
    <property type="entry name" value="LIPOPROTEIN YIAD-RELATED"/>
    <property type="match status" value="1"/>
</dbReference>
<keyword evidence="6 7" id="KW-0472">Membrane</keyword>
<dbReference type="SUPFAM" id="SSF103088">
    <property type="entry name" value="OmpA-like"/>
    <property type="match status" value="1"/>
</dbReference>
<keyword evidence="3" id="KW-1003">Cell membrane</keyword>
<sequence>MAGNPPGKETQPIIIKKINKHHGHHGGSWKIAYADFVTAMMAFFLLMWLLASLNTAQKEGISEFFKQPLRISLLLGKKSGETPVNIKGGGADLHKKDGQVTANNQMVIRKKQVSQQDPANEMKQLEELKNTLTVSMNTDPGLSDLKNRMLMDVTSEGLRIQLIDNKNRPMFSLGSDEMDPDMVQALTKIAQLLEKMPNKVTIQGHTDAHPYENPDDILQSNWELSTQRANAARRALIKAGLQEDKIVRVSGYASTILLDKTNPLAPQNRRISIIVMKKNASNKILEQD</sequence>
<evidence type="ECO:0000256" key="6">
    <source>
        <dbReference type="ARBA" id="ARBA00023136"/>
    </source>
</evidence>
<dbReference type="InterPro" id="IPR050330">
    <property type="entry name" value="Bact_OuterMem_StrucFunc"/>
</dbReference>
<gene>
    <name evidence="10" type="primary">motB</name>
    <name evidence="10" type="ORF">ACFORL_10750</name>
</gene>
<dbReference type="Proteomes" id="UP001595758">
    <property type="component" value="Unassembled WGS sequence"/>
</dbReference>
<dbReference type="Pfam" id="PF13677">
    <property type="entry name" value="MotB_plug"/>
    <property type="match status" value="1"/>
</dbReference>
<evidence type="ECO:0000256" key="4">
    <source>
        <dbReference type="ARBA" id="ARBA00022692"/>
    </source>
</evidence>
<evidence type="ECO:0000313" key="10">
    <source>
        <dbReference type="EMBL" id="MFC3909548.1"/>
    </source>
</evidence>
<dbReference type="InterPro" id="IPR006665">
    <property type="entry name" value="OmpA-like"/>
</dbReference>
<dbReference type="RefSeq" id="WP_382343867.1">
    <property type="nucleotide sequence ID" value="NZ_JBHSAB010000024.1"/>
</dbReference>
<feature type="transmembrane region" description="Helical" evidence="8">
    <location>
        <begin position="31"/>
        <end position="51"/>
    </location>
</feature>
<evidence type="ECO:0000256" key="2">
    <source>
        <dbReference type="ARBA" id="ARBA00008914"/>
    </source>
</evidence>
<dbReference type="PANTHER" id="PTHR30329">
    <property type="entry name" value="STATOR ELEMENT OF FLAGELLAR MOTOR COMPLEX"/>
    <property type="match status" value="1"/>
</dbReference>
<protein>
    <submittedName>
        <fullName evidence="10">Flagellar motor protein MotB</fullName>
    </submittedName>
</protein>
<keyword evidence="5 8" id="KW-1133">Transmembrane helix</keyword>
<dbReference type="Pfam" id="PF00691">
    <property type="entry name" value="OmpA"/>
    <property type="match status" value="1"/>
</dbReference>
<keyword evidence="10" id="KW-0966">Cell projection</keyword>
<keyword evidence="10" id="KW-0282">Flagellum</keyword>